<organism evidence="1 2">
    <name type="scientific">Virgibacillus natechei</name>
    <dbReference type="NCBI Taxonomy" id="1216297"/>
    <lineage>
        <taxon>Bacteria</taxon>
        <taxon>Bacillati</taxon>
        <taxon>Bacillota</taxon>
        <taxon>Bacilli</taxon>
        <taxon>Bacillales</taxon>
        <taxon>Bacillaceae</taxon>
        <taxon>Virgibacillus</taxon>
    </lineage>
</organism>
<dbReference type="SUPFAM" id="SSF56219">
    <property type="entry name" value="DNase I-like"/>
    <property type="match status" value="1"/>
</dbReference>
<sequence>MKSGSGGWKKMTSEFQDVWHLAGDGKGSTYPSLQPRSRLDYIFVSPSVKVLEANVVTSIPKASDSLPLKAHLSI</sequence>
<keyword evidence="1" id="KW-0255">Endonuclease</keyword>
<evidence type="ECO:0000313" key="2">
    <source>
        <dbReference type="Proteomes" id="UP001519345"/>
    </source>
</evidence>
<evidence type="ECO:0000313" key="1">
    <source>
        <dbReference type="EMBL" id="MBP1969393.1"/>
    </source>
</evidence>
<dbReference type="Gene3D" id="3.60.10.10">
    <property type="entry name" value="Endonuclease/exonuclease/phosphatase"/>
    <property type="match status" value="1"/>
</dbReference>
<comment type="caution">
    <text evidence="1">The sequence shown here is derived from an EMBL/GenBank/DDBJ whole genome shotgun (WGS) entry which is preliminary data.</text>
</comment>
<dbReference type="Proteomes" id="UP001519345">
    <property type="component" value="Unassembled WGS sequence"/>
</dbReference>
<dbReference type="GO" id="GO:0016787">
    <property type="term" value="F:hydrolase activity"/>
    <property type="evidence" value="ECO:0007669"/>
    <property type="project" value="UniProtKB-KW"/>
</dbReference>
<name>A0ABS4IEN3_9BACI</name>
<protein>
    <submittedName>
        <fullName evidence="1">Endonuclease/exonuclease/phosphatase family metal-dependent hydrolase</fullName>
    </submittedName>
</protein>
<dbReference type="GO" id="GO:0004519">
    <property type="term" value="F:endonuclease activity"/>
    <property type="evidence" value="ECO:0007669"/>
    <property type="project" value="UniProtKB-KW"/>
</dbReference>
<proteinExistence type="predicted"/>
<gene>
    <name evidence="1" type="ORF">J2Z83_001497</name>
</gene>
<accession>A0ABS4IEN3</accession>
<reference evidence="1 2" key="1">
    <citation type="submission" date="2021-03" db="EMBL/GenBank/DDBJ databases">
        <title>Genomic Encyclopedia of Type Strains, Phase IV (KMG-IV): sequencing the most valuable type-strain genomes for metagenomic binning, comparative biology and taxonomic classification.</title>
        <authorList>
            <person name="Goeker M."/>
        </authorList>
    </citation>
    <scope>NUCLEOTIDE SEQUENCE [LARGE SCALE GENOMIC DNA]</scope>
    <source>
        <strain evidence="1 2">DSM 25609</strain>
    </source>
</reference>
<dbReference type="EMBL" id="JAGGKX010000006">
    <property type="protein sequence ID" value="MBP1969393.1"/>
    <property type="molecule type" value="Genomic_DNA"/>
</dbReference>
<keyword evidence="1" id="KW-0540">Nuclease</keyword>
<keyword evidence="1" id="KW-0378">Hydrolase</keyword>
<keyword evidence="2" id="KW-1185">Reference proteome</keyword>
<dbReference type="InterPro" id="IPR036691">
    <property type="entry name" value="Endo/exonu/phosph_ase_sf"/>
</dbReference>